<organism evidence="1 2">
    <name type="scientific">Mesorhizobium atlanticum</name>
    <dbReference type="NCBI Taxonomy" id="2233532"/>
    <lineage>
        <taxon>Bacteria</taxon>
        <taxon>Pseudomonadati</taxon>
        <taxon>Pseudomonadota</taxon>
        <taxon>Alphaproteobacteria</taxon>
        <taxon>Hyphomicrobiales</taxon>
        <taxon>Phyllobacteriaceae</taxon>
        <taxon>Mesorhizobium</taxon>
    </lineage>
</organism>
<dbReference type="Proteomes" id="UP000251956">
    <property type="component" value="Unassembled WGS sequence"/>
</dbReference>
<sequence length="71" mass="8076">MELIAPPEGRAALSIWSSRTYDGRTDASIAARHSERARASRGAGSVNHQNMCFPQFRTENRHALFLELLWY</sequence>
<keyword evidence="2" id="KW-1185">Reference proteome</keyword>
<evidence type="ECO:0000313" key="1">
    <source>
        <dbReference type="EMBL" id="RAZ74395.1"/>
    </source>
</evidence>
<accession>A0A330GMF5</accession>
<dbReference type="EMBL" id="QMBQ01000006">
    <property type="protein sequence ID" value="RAZ74395.1"/>
    <property type="molecule type" value="Genomic_DNA"/>
</dbReference>
<comment type="caution">
    <text evidence="1">The sequence shown here is derived from an EMBL/GenBank/DDBJ whole genome shotgun (WGS) entry which is preliminary data.</text>
</comment>
<dbReference type="AlphaFoldDB" id="A0A330GMF5"/>
<proteinExistence type="predicted"/>
<protein>
    <submittedName>
        <fullName evidence="1">Uncharacterized protein</fullName>
    </submittedName>
</protein>
<evidence type="ECO:0000313" key="2">
    <source>
        <dbReference type="Proteomes" id="UP000251956"/>
    </source>
</evidence>
<reference evidence="1 2" key="1">
    <citation type="submission" date="2018-07" db="EMBL/GenBank/DDBJ databases">
        <title>Diversity of Mesorhizobium strains in Brazil.</title>
        <authorList>
            <person name="Helene L.C.F."/>
            <person name="Dall'Agnol R."/>
            <person name="Delamuta J.R.M."/>
            <person name="Hungria M."/>
        </authorList>
    </citation>
    <scope>NUCLEOTIDE SEQUENCE [LARGE SCALE GENOMIC DNA]</scope>
    <source>
        <strain evidence="1 2">CNPSo 3140</strain>
    </source>
</reference>
<name>A0A330GMF5_9HYPH</name>
<gene>
    <name evidence="1" type="ORF">DPM35_21955</name>
</gene>